<keyword evidence="8" id="KW-0812">Transmembrane</keyword>
<evidence type="ECO:0000256" key="6">
    <source>
        <dbReference type="ARBA" id="ARBA00023315"/>
    </source>
</evidence>
<keyword evidence="3 7" id="KW-0444">Lipid biosynthesis</keyword>
<keyword evidence="8" id="KW-1133">Transmembrane helix</keyword>
<keyword evidence="7" id="KW-1208">Phospholipid metabolism</keyword>
<evidence type="ECO:0000256" key="3">
    <source>
        <dbReference type="ARBA" id="ARBA00022516"/>
    </source>
</evidence>
<comment type="caution">
    <text evidence="10">The sequence shown here is derived from an EMBL/GenBank/DDBJ whole genome shotgun (WGS) entry which is preliminary data.</text>
</comment>
<gene>
    <name evidence="10" type="ORF">N7Z68_18060</name>
</gene>
<dbReference type="SUPFAM" id="SSF69593">
    <property type="entry name" value="Glycerol-3-phosphate (1)-acyltransferase"/>
    <property type="match status" value="1"/>
</dbReference>
<evidence type="ECO:0000313" key="10">
    <source>
        <dbReference type="EMBL" id="MDE5415267.1"/>
    </source>
</evidence>
<comment type="similarity">
    <text evidence="2 7">Belongs to the 1-acyl-sn-glycerol-3-phosphate acyltransferase family.</text>
</comment>
<evidence type="ECO:0000313" key="11">
    <source>
        <dbReference type="Proteomes" id="UP001148125"/>
    </source>
</evidence>
<keyword evidence="11" id="KW-1185">Reference proteome</keyword>
<dbReference type="Proteomes" id="UP001148125">
    <property type="component" value="Unassembled WGS sequence"/>
</dbReference>
<feature type="domain" description="Phospholipid/glycerol acyltransferase" evidence="9">
    <location>
        <begin position="74"/>
        <end position="188"/>
    </location>
</feature>
<name>A0ABT5VII5_9BACI</name>
<keyword evidence="4 7" id="KW-0808">Transferase</keyword>
<evidence type="ECO:0000256" key="2">
    <source>
        <dbReference type="ARBA" id="ARBA00008655"/>
    </source>
</evidence>
<reference evidence="10" key="1">
    <citation type="submission" date="2024-05" db="EMBL/GenBank/DDBJ databases">
        <title>Alkalihalobacillus sp. strain MEB203 novel alkaliphilic bacterium from Lonar Lake, India.</title>
        <authorList>
            <person name="Joshi A."/>
            <person name="Thite S."/>
            <person name="Mengade P."/>
        </authorList>
    </citation>
    <scope>NUCLEOTIDE SEQUENCE</scope>
    <source>
        <strain evidence="10">MEB 203</strain>
    </source>
</reference>
<evidence type="ECO:0000256" key="7">
    <source>
        <dbReference type="RuleBase" id="RU361267"/>
    </source>
</evidence>
<evidence type="ECO:0000259" key="9">
    <source>
        <dbReference type="SMART" id="SM00563"/>
    </source>
</evidence>
<evidence type="ECO:0000256" key="5">
    <source>
        <dbReference type="ARBA" id="ARBA00023098"/>
    </source>
</evidence>
<keyword evidence="7" id="KW-0594">Phospholipid biosynthesis</keyword>
<keyword evidence="5 7" id="KW-0443">Lipid metabolism</keyword>
<protein>
    <recommendedName>
        <fullName evidence="7">1-acyl-sn-glycerol-3-phosphate acyltransferase</fullName>
        <ecNumber evidence="7">2.3.1.51</ecNumber>
    </recommendedName>
</protein>
<dbReference type="CDD" id="cd07989">
    <property type="entry name" value="LPLAT_AGPAT-like"/>
    <property type="match status" value="1"/>
</dbReference>
<accession>A0ABT5VII5</accession>
<dbReference type="EMBL" id="JAOTPO010000014">
    <property type="protein sequence ID" value="MDE5415267.1"/>
    <property type="molecule type" value="Genomic_DNA"/>
</dbReference>
<dbReference type="Pfam" id="PF01553">
    <property type="entry name" value="Acyltransferase"/>
    <property type="match status" value="1"/>
</dbReference>
<evidence type="ECO:0000256" key="4">
    <source>
        <dbReference type="ARBA" id="ARBA00022679"/>
    </source>
</evidence>
<evidence type="ECO:0000256" key="1">
    <source>
        <dbReference type="ARBA" id="ARBA00005189"/>
    </source>
</evidence>
<dbReference type="PANTHER" id="PTHR10434:SF64">
    <property type="entry name" value="1-ACYL-SN-GLYCEROL-3-PHOSPHATE ACYLTRANSFERASE-RELATED"/>
    <property type="match status" value="1"/>
</dbReference>
<dbReference type="RefSeq" id="WP_275119872.1">
    <property type="nucleotide sequence ID" value="NZ_JAOTPO010000014.1"/>
</dbReference>
<dbReference type="GO" id="GO:0016746">
    <property type="term" value="F:acyltransferase activity"/>
    <property type="evidence" value="ECO:0007669"/>
    <property type="project" value="UniProtKB-KW"/>
</dbReference>
<organism evidence="10 11">
    <name type="scientific">Alkalihalobacterium chitinilyticum</name>
    <dbReference type="NCBI Taxonomy" id="2980103"/>
    <lineage>
        <taxon>Bacteria</taxon>
        <taxon>Bacillati</taxon>
        <taxon>Bacillota</taxon>
        <taxon>Bacilli</taxon>
        <taxon>Bacillales</taxon>
        <taxon>Bacillaceae</taxon>
        <taxon>Alkalihalobacterium</taxon>
    </lineage>
</organism>
<comment type="pathway">
    <text evidence="1">Lipid metabolism.</text>
</comment>
<comment type="domain">
    <text evidence="7">The HXXXXD motif is essential for acyltransferase activity and may constitute the binding site for the phosphate moiety of the glycerol-3-phosphate.</text>
</comment>
<comment type="catalytic activity">
    <reaction evidence="7">
        <text>a 1-acyl-sn-glycero-3-phosphate + an acyl-CoA = a 1,2-diacyl-sn-glycero-3-phosphate + CoA</text>
        <dbReference type="Rhea" id="RHEA:19709"/>
        <dbReference type="ChEBI" id="CHEBI:57287"/>
        <dbReference type="ChEBI" id="CHEBI:57970"/>
        <dbReference type="ChEBI" id="CHEBI:58342"/>
        <dbReference type="ChEBI" id="CHEBI:58608"/>
        <dbReference type="EC" id="2.3.1.51"/>
    </reaction>
</comment>
<sequence length="239" mass="27183">MIRTIIWVIYLALYLIYSLPTLWKMKRLDNSMPVEARDQMSGALPKRWSRSLVKLAGAKVNVEGLEHVPKQGAVLFVSNHQGNFDIPILLGYIDKPKGFISKEEVKKVPIVGQWMTVINCVFMQRKDRRQSLQAIDEGAKLLQEGHSLVIFPEGTRSKGKEMGRFKAGSFRLALQSGVPIVPISINGSYQLFEEKKRIRPGAVDLKIAAPIYAEQYKDMDVKEIANYVRDVIQEQQLNR</sequence>
<dbReference type="PANTHER" id="PTHR10434">
    <property type="entry name" value="1-ACYL-SN-GLYCEROL-3-PHOSPHATE ACYLTRANSFERASE"/>
    <property type="match status" value="1"/>
</dbReference>
<dbReference type="InterPro" id="IPR002123">
    <property type="entry name" value="Plipid/glycerol_acylTrfase"/>
</dbReference>
<dbReference type="EC" id="2.3.1.51" evidence="7"/>
<keyword evidence="6 7" id="KW-0012">Acyltransferase</keyword>
<proteinExistence type="inferred from homology"/>
<feature type="transmembrane region" description="Helical" evidence="8">
    <location>
        <begin position="6"/>
        <end position="23"/>
    </location>
</feature>
<dbReference type="InterPro" id="IPR004552">
    <property type="entry name" value="AGP_acyltrans"/>
</dbReference>
<keyword evidence="8" id="KW-0472">Membrane</keyword>
<dbReference type="NCBIfam" id="TIGR00530">
    <property type="entry name" value="AGP_acyltrn"/>
    <property type="match status" value="1"/>
</dbReference>
<dbReference type="SMART" id="SM00563">
    <property type="entry name" value="PlsC"/>
    <property type="match status" value="1"/>
</dbReference>
<evidence type="ECO:0000256" key="8">
    <source>
        <dbReference type="SAM" id="Phobius"/>
    </source>
</evidence>